<feature type="region of interest" description="Disordered" evidence="1">
    <location>
        <begin position="696"/>
        <end position="738"/>
    </location>
</feature>
<sequence>MTFHYPYHFVPVTKTNKKQSLQPDGIAVNDILNKKKLNFANLGTACHDRYHSNTHSGTLTCILETENAIIIGGRHEPTATGPTIIHPFEIKNKPAIPASTLKGCISSLAEAASNSALRVLENKTYTRRATTHEALSAVGLIVKENGQLRLLPLALPTLKKSEQNPKYFQIPENYKKMFSHTPPRLKTYCYNRENLKNTPKSYSLKNQQFHWLTPIGKYSYDKGVITRVAKGKEVGPYLLGCAIDTSTPPINCKIEGRERVILRTFYSESRQNEIPGNKKYELALPFPEGIESEQTYEIMPEAIAKFTRLAKERDTENKRRKTKNGEEHDMLPFTLKGSNDFIDRQPKYSIQERDIVFFEPDKSGGKVAEISISQIWRKEIDNEDTQHPASTHDFFSQIDSELLPINPKRNKLSPAELLFGFVEEPDGNQTPSKMRSLLGRVKFSDARAYDSPDQGYYLNSRTQLTLNILASPKPPSPSVYFRKTNLPNNIEGFANNTCYISKNELKIDSTLRQGYIPLGRKQYLHHKGFVPKNASDNNKKLKSKVTPINPRCKFQFKVRFNNLTDGELGLLIYSLSPNKKFQHKIGMGKPLGFGSVSIRINKVELLNRQHRYSSKGLNANRFSHIYSNDCPKNLEEYLNIRKSFFAGENCSTTIQKDALELIGCNPCSNIKYGPGNQKEETYKWFSKNDRLKNQEDKQGLIPLDKYKSNSSTNEPPLPNFRGFPHAKKKTNNNRLRYQ</sequence>
<dbReference type="EMBL" id="AP024086">
    <property type="protein sequence ID" value="BCL60479.1"/>
    <property type="molecule type" value="Genomic_DNA"/>
</dbReference>
<feature type="compositionally biased region" description="Basic residues" evidence="1">
    <location>
        <begin position="724"/>
        <end position="738"/>
    </location>
</feature>
<feature type="compositionally biased region" description="Basic and acidic residues" evidence="1">
    <location>
        <begin position="313"/>
        <end position="330"/>
    </location>
</feature>
<dbReference type="NCBIfam" id="TIGR03986">
    <property type="entry name" value="TIGR03986 family CRISPR-associated RAMP protein"/>
    <property type="match status" value="1"/>
</dbReference>
<gene>
    <name evidence="2" type="ORF">DGMP_11720</name>
</gene>
<name>A0A8D5FLL3_9BACT</name>
<dbReference type="RefSeq" id="WP_228856601.1">
    <property type="nucleotide sequence ID" value="NZ_AP024086.1"/>
</dbReference>
<keyword evidence="3" id="KW-1185">Reference proteome</keyword>
<evidence type="ECO:0000313" key="3">
    <source>
        <dbReference type="Proteomes" id="UP000826725"/>
    </source>
</evidence>
<proteinExistence type="predicted"/>
<dbReference type="InterPro" id="IPR023825">
    <property type="entry name" value="CRISPR-assoc_RAMP_BGP1436"/>
</dbReference>
<reference evidence="2" key="1">
    <citation type="submission" date="2020-09" db="EMBL/GenBank/DDBJ databases">
        <title>Desulfogranum mesoprofundum gen. nov., sp. nov., a novel mesophilic, sulfate-reducing chemolithoautotroph isolated from a deep-sea hydrothermal vent chimney in the Suiyo Seamount.</title>
        <authorList>
            <person name="Hashimoto Y."/>
            <person name="Nakagawa S."/>
        </authorList>
    </citation>
    <scope>NUCLEOTIDE SEQUENCE</scope>
    <source>
        <strain evidence="2">KT2</strain>
    </source>
</reference>
<dbReference type="Proteomes" id="UP000826725">
    <property type="component" value="Chromosome"/>
</dbReference>
<dbReference type="KEGG" id="dbk:DGMP_11720"/>
<protein>
    <recommendedName>
        <fullName evidence="4">CRISPR-associated protein</fullName>
    </recommendedName>
</protein>
<accession>A0A8D5FLL3</accession>
<evidence type="ECO:0008006" key="4">
    <source>
        <dbReference type="Google" id="ProtNLM"/>
    </source>
</evidence>
<feature type="region of interest" description="Disordered" evidence="1">
    <location>
        <begin position="313"/>
        <end position="332"/>
    </location>
</feature>
<evidence type="ECO:0000313" key="2">
    <source>
        <dbReference type="EMBL" id="BCL60479.1"/>
    </source>
</evidence>
<organism evidence="2 3">
    <name type="scientific">Desulfomarina profundi</name>
    <dbReference type="NCBI Taxonomy" id="2772557"/>
    <lineage>
        <taxon>Bacteria</taxon>
        <taxon>Pseudomonadati</taxon>
        <taxon>Thermodesulfobacteriota</taxon>
        <taxon>Desulfobulbia</taxon>
        <taxon>Desulfobulbales</taxon>
        <taxon>Desulfobulbaceae</taxon>
        <taxon>Desulfomarina</taxon>
    </lineage>
</organism>
<dbReference type="AlphaFoldDB" id="A0A8D5FLL3"/>
<evidence type="ECO:0000256" key="1">
    <source>
        <dbReference type="SAM" id="MobiDB-lite"/>
    </source>
</evidence>